<evidence type="ECO:0000256" key="7">
    <source>
        <dbReference type="ARBA" id="ARBA00022842"/>
    </source>
</evidence>
<evidence type="ECO:0000256" key="5">
    <source>
        <dbReference type="ARBA" id="ARBA00022759"/>
    </source>
</evidence>
<feature type="domain" description="DNA/RNA non-specific endonuclease/pyrophosphatase/phosphodiesterase" evidence="13">
    <location>
        <begin position="75"/>
        <end position="274"/>
    </location>
</feature>
<dbReference type="PROSITE" id="PS01070">
    <property type="entry name" value="NUCLEASE_NON_SPEC"/>
    <property type="match status" value="1"/>
</dbReference>
<evidence type="ECO:0000256" key="11">
    <source>
        <dbReference type="SAM" id="Phobius"/>
    </source>
</evidence>
<evidence type="ECO:0000256" key="9">
    <source>
        <dbReference type="PIRSR" id="PIRSR640255-2"/>
    </source>
</evidence>
<dbReference type="InterPro" id="IPR044925">
    <property type="entry name" value="His-Me_finger_sf"/>
</dbReference>
<dbReference type="InterPro" id="IPR018524">
    <property type="entry name" value="DNA/RNA_endonuclease_AS"/>
</dbReference>
<evidence type="ECO:0000256" key="6">
    <source>
        <dbReference type="ARBA" id="ARBA00022801"/>
    </source>
</evidence>
<dbReference type="EC" id="3.1.30.-" evidence="10"/>
<dbReference type="GO" id="GO:0016787">
    <property type="term" value="F:hydrolase activity"/>
    <property type="evidence" value="ECO:0007669"/>
    <property type="project" value="UniProtKB-KW"/>
</dbReference>
<keyword evidence="3 10" id="KW-0540">Nuclease</keyword>
<evidence type="ECO:0000256" key="8">
    <source>
        <dbReference type="PIRSR" id="PIRSR640255-1"/>
    </source>
</evidence>
<dbReference type="Pfam" id="PF01223">
    <property type="entry name" value="Endonuclease_NS"/>
    <property type="match status" value="1"/>
</dbReference>
<dbReference type="InterPro" id="IPR020821">
    <property type="entry name" value="ENPP1-3/EXOG-like_nuc-like"/>
</dbReference>
<sequence>MAYSKPFWQKYIGSFWAFVLMLLAIYLLNHPDLLHKALSKFGLEKERTVVQSEPVNALYSDFMLPEPSTYGEWIEKPNFLVYYDEDIMQARFTLHKLEGGFTRGEASRYGIRFDDQEVLASQTAAYYDYSGSGYDRGHLVPAGDFKCCQANMEETFSMSNIAPFDSVLNRYAWNELEIKTRSWARKYGTIYVITGPVFEHRFLYIGKQNDVSVPTHFFKVLFTLSKDGSKPQNIVAYLMPNEALYHFEEKSMKVSIDKLEELTKLDFFVKLPDDLENKLEAATQIGNW</sequence>
<evidence type="ECO:0000256" key="1">
    <source>
        <dbReference type="ARBA" id="ARBA00001946"/>
    </source>
</evidence>
<keyword evidence="11" id="KW-1133">Transmembrane helix</keyword>
<feature type="domain" description="ENPP1-3/EXOG-like endonuclease/phosphodiesterase" evidence="12">
    <location>
        <begin position="76"/>
        <end position="274"/>
    </location>
</feature>
<keyword evidence="6 10" id="KW-0378">Hydrolase</keyword>
<dbReference type="SUPFAM" id="SSF54060">
    <property type="entry name" value="His-Me finger endonucleases"/>
    <property type="match status" value="1"/>
</dbReference>
<dbReference type="OrthoDB" id="9811262at2"/>
<dbReference type="RefSeq" id="WP_111370464.1">
    <property type="nucleotide sequence ID" value="NZ_CP029480.1"/>
</dbReference>
<dbReference type="InterPro" id="IPR044929">
    <property type="entry name" value="DNA/RNA_non-sp_Endonuclease_sf"/>
</dbReference>
<evidence type="ECO:0000256" key="10">
    <source>
        <dbReference type="RuleBase" id="RU366055"/>
    </source>
</evidence>
<protein>
    <recommendedName>
        <fullName evidence="10">Endonuclease</fullName>
        <ecNumber evidence="10">3.1.30.-</ecNumber>
    </recommendedName>
</protein>
<evidence type="ECO:0000259" key="13">
    <source>
        <dbReference type="SMART" id="SM00892"/>
    </source>
</evidence>
<accession>A0A2Z4G859</accession>
<dbReference type="AlphaFoldDB" id="A0A2Z4G859"/>
<dbReference type="GO" id="GO:0004519">
    <property type="term" value="F:endonuclease activity"/>
    <property type="evidence" value="ECO:0007669"/>
    <property type="project" value="UniProtKB-UniRule"/>
</dbReference>
<keyword evidence="11" id="KW-0812">Transmembrane</keyword>
<dbReference type="InterPro" id="IPR040255">
    <property type="entry name" value="Non-specific_endonuclease"/>
</dbReference>
<keyword evidence="7" id="KW-0460">Magnesium</keyword>
<evidence type="ECO:0000313" key="15">
    <source>
        <dbReference type="Proteomes" id="UP000249873"/>
    </source>
</evidence>
<dbReference type="SMART" id="SM00477">
    <property type="entry name" value="NUC"/>
    <property type="match status" value="1"/>
</dbReference>
<keyword evidence="5 10" id="KW-0255">Endonuclease</keyword>
<evidence type="ECO:0000256" key="4">
    <source>
        <dbReference type="ARBA" id="ARBA00022723"/>
    </source>
</evidence>
<comment type="cofactor">
    <cofactor evidence="1 10">
        <name>Mg(2+)</name>
        <dbReference type="ChEBI" id="CHEBI:18420"/>
    </cofactor>
</comment>
<dbReference type="PANTHER" id="PTHR13966:SF5">
    <property type="entry name" value="ENDONUCLEASE G, MITOCHONDRIAL"/>
    <property type="match status" value="1"/>
</dbReference>
<dbReference type="InterPro" id="IPR001604">
    <property type="entry name" value="Endo_G_ENPP1-like_dom"/>
</dbReference>
<comment type="similarity">
    <text evidence="2 10">Belongs to the DNA/RNA non-specific endonuclease family.</text>
</comment>
<dbReference type="GO" id="GO:0046872">
    <property type="term" value="F:metal ion binding"/>
    <property type="evidence" value="ECO:0007669"/>
    <property type="project" value="UniProtKB-KW"/>
</dbReference>
<keyword evidence="11" id="KW-0472">Membrane</keyword>
<keyword evidence="4 9" id="KW-0479">Metal-binding</keyword>
<dbReference type="GO" id="GO:0003676">
    <property type="term" value="F:nucleic acid binding"/>
    <property type="evidence" value="ECO:0007669"/>
    <property type="project" value="InterPro"/>
</dbReference>
<feature type="active site" description="Proton acceptor" evidence="8">
    <location>
        <position position="138"/>
    </location>
</feature>
<dbReference type="EMBL" id="CP029480">
    <property type="protein sequence ID" value="AWV97362.1"/>
    <property type="molecule type" value="Genomic_DNA"/>
</dbReference>
<dbReference type="PANTHER" id="PTHR13966">
    <property type="entry name" value="ENDONUCLEASE RELATED"/>
    <property type="match status" value="1"/>
</dbReference>
<proteinExistence type="inferred from homology"/>
<feature type="transmembrane region" description="Helical" evidence="11">
    <location>
        <begin position="12"/>
        <end position="29"/>
    </location>
</feature>
<evidence type="ECO:0000256" key="3">
    <source>
        <dbReference type="ARBA" id="ARBA00022722"/>
    </source>
</evidence>
<gene>
    <name evidence="14" type="ORF">DJ013_03920</name>
</gene>
<reference evidence="14 15" key="1">
    <citation type="submission" date="2018-05" db="EMBL/GenBank/DDBJ databases">
        <title>Complete genome sequence of Arcticibacterium luteifluviistationis SM1504T, a cytophagaceae bacterium isolated from Arctic surface seawater.</title>
        <authorList>
            <person name="Li Y."/>
            <person name="Qin Q.-L."/>
        </authorList>
    </citation>
    <scope>NUCLEOTIDE SEQUENCE [LARGE SCALE GENOMIC DNA]</scope>
    <source>
        <strain evidence="14 15">SM1504</strain>
    </source>
</reference>
<feature type="binding site" evidence="9">
    <location>
        <position position="169"/>
    </location>
    <ligand>
        <name>Mg(2+)</name>
        <dbReference type="ChEBI" id="CHEBI:18420"/>
        <note>catalytic</note>
    </ligand>
</feature>
<dbReference type="Gene3D" id="3.40.570.10">
    <property type="entry name" value="Extracellular Endonuclease, subunit A"/>
    <property type="match status" value="1"/>
</dbReference>
<evidence type="ECO:0000259" key="12">
    <source>
        <dbReference type="SMART" id="SM00477"/>
    </source>
</evidence>
<organism evidence="14 15">
    <name type="scientific">Arcticibacterium luteifluviistationis</name>
    <dbReference type="NCBI Taxonomy" id="1784714"/>
    <lineage>
        <taxon>Bacteria</taxon>
        <taxon>Pseudomonadati</taxon>
        <taxon>Bacteroidota</taxon>
        <taxon>Cytophagia</taxon>
        <taxon>Cytophagales</taxon>
        <taxon>Leadbetterellaceae</taxon>
        <taxon>Arcticibacterium</taxon>
    </lineage>
</organism>
<evidence type="ECO:0000256" key="2">
    <source>
        <dbReference type="ARBA" id="ARBA00010052"/>
    </source>
</evidence>
<keyword evidence="15" id="KW-1185">Reference proteome</keyword>
<name>A0A2Z4G859_9BACT</name>
<dbReference type="SMART" id="SM00892">
    <property type="entry name" value="Endonuclease_NS"/>
    <property type="match status" value="1"/>
</dbReference>
<dbReference type="KEGG" id="als:DJ013_03920"/>
<dbReference type="Proteomes" id="UP000249873">
    <property type="component" value="Chromosome"/>
</dbReference>
<evidence type="ECO:0000313" key="14">
    <source>
        <dbReference type="EMBL" id="AWV97362.1"/>
    </source>
</evidence>